<evidence type="ECO:0000313" key="2">
    <source>
        <dbReference type="Proteomes" id="UP000018130"/>
    </source>
</evidence>
<dbReference type="AlphaFoldDB" id="T2JM09"/>
<reference evidence="1 2" key="1">
    <citation type="submission" date="2013-01" db="EMBL/GenBank/DDBJ databases">
        <authorList>
            <person name="Bench S."/>
        </authorList>
    </citation>
    <scope>NUCLEOTIDE SEQUENCE [LARGE SCALE GENOMIC DNA]</scope>
    <source>
        <strain evidence="1 2">WH 0402</strain>
    </source>
</reference>
<sequence>MNFLTKLVCSIGGANTKVLERPECVAEQNKHVAMGMMILCTGSLASLSGGYALFTVFGSTQMATAFGLFWGGFYW</sequence>
<evidence type="ECO:0000313" key="1">
    <source>
        <dbReference type="EMBL" id="CCQ65552.1"/>
    </source>
</evidence>
<protein>
    <submittedName>
        <fullName evidence="1">Uncharacterized protein</fullName>
    </submittedName>
</protein>
<dbReference type="Proteomes" id="UP000018130">
    <property type="component" value="Unassembled WGS sequence"/>
</dbReference>
<dbReference type="RefSeq" id="WP_072065544.1">
    <property type="nucleotide sequence ID" value="NZ_CAQN01000212.1"/>
</dbReference>
<name>T2JM09_CROWT</name>
<gene>
    <name evidence="1" type="ORF">CWATWH0402_4134</name>
</gene>
<dbReference type="Pfam" id="PF14362">
    <property type="entry name" value="DUF4407"/>
    <property type="match status" value="1"/>
</dbReference>
<dbReference type="InterPro" id="IPR025519">
    <property type="entry name" value="DUF4407"/>
</dbReference>
<reference evidence="1 2" key="2">
    <citation type="submission" date="2013-09" db="EMBL/GenBank/DDBJ databases">
        <title>Whole genome comparison of six Crocosphaera watsonii strains with differing phenotypes.</title>
        <authorList>
            <person name="Bench S.R."/>
            <person name="Heller P."/>
            <person name="Frank I."/>
            <person name="Arciniega M."/>
            <person name="Shilova I.N."/>
            <person name="Zehr J.P."/>
        </authorList>
    </citation>
    <scope>NUCLEOTIDE SEQUENCE [LARGE SCALE GENOMIC DNA]</scope>
    <source>
        <strain evidence="1 2">WH 0402</strain>
    </source>
</reference>
<accession>T2JM09</accession>
<dbReference type="EMBL" id="CAQN01000212">
    <property type="protein sequence ID" value="CCQ65552.1"/>
    <property type="molecule type" value="Genomic_DNA"/>
</dbReference>
<organism evidence="1 2">
    <name type="scientific">Crocosphaera watsonii WH 0402</name>
    <dbReference type="NCBI Taxonomy" id="1284629"/>
    <lineage>
        <taxon>Bacteria</taxon>
        <taxon>Bacillati</taxon>
        <taxon>Cyanobacteriota</taxon>
        <taxon>Cyanophyceae</taxon>
        <taxon>Oscillatoriophycideae</taxon>
        <taxon>Chroococcales</taxon>
        <taxon>Aphanothecaceae</taxon>
        <taxon>Crocosphaera</taxon>
    </lineage>
</organism>
<comment type="caution">
    <text evidence="1">The sequence shown here is derived from an EMBL/GenBank/DDBJ whole genome shotgun (WGS) entry which is preliminary data.</text>
</comment>
<proteinExistence type="predicted"/>